<dbReference type="EMBL" id="BBJU01000013">
    <property type="protein sequence ID" value="GAK70676.1"/>
    <property type="molecule type" value="Genomic_DNA"/>
</dbReference>
<comment type="caution">
    <text evidence="1">The sequence shown here is derived from an EMBL/GenBank/DDBJ whole genome shotgun (WGS) entry which is preliminary data.</text>
</comment>
<dbReference type="OrthoDB" id="8476247at2"/>
<dbReference type="Proteomes" id="UP000028701">
    <property type="component" value="Unassembled WGS sequence"/>
</dbReference>
<name>A0A081CVI0_9HYPH</name>
<accession>A0A081CVI0</accession>
<protein>
    <submittedName>
        <fullName evidence="1">Uncharacterized protein</fullName>
    </submittedName>
</protein>
<organism evidence="1 2">
    <name type="scientific">Agrobacterium rubi TR3 = NBRC 13261</name>
    <dbReference type="NCBI Taxonomy" id="1368415"/>
    <lineage>
        <taxon>Bacteria</taxon>
        <taxon>Pseudomonadati</taxon>
        <taxon>Pseudomonadota</taxon>
        <taxon>Alphaproteobacteria</taxon>
        <taxon>Hyphomicrobiales</taxon>
        <taxon>Rhizobiaceae</taxon>
        <taxon>Rhizobium/Agrobacterium group</taxon>
        <taxon>Agrobacterium</taxon>
    </lineage>
</organism>
<dbReference type="RefSeq" id="WP_045230265.1">
    <property type="nucleotide sequence ID" value="NZ_BBJU01000013.1"/>
</dbReference>
<gene>
    <name evidence="1" type="ORF">RRU01S_13_00140</name>
</gene>
<sequence>MSDRNRNSLEKLIYAVSWVDDDGTPVDSVPDRFQSLYLIRSDYTGVEQINSWPLSRKGFSSLTIRDAVTLGFSTIEYLALIKYEEEFYQTVQSEEELDALIETSPSQSPR</sequence>
<evidence type="ECO:0000313" key="1">
    <source>
        <dbReference type="EMBL" id="GAK70676.1"/>
    </source>
</evidence>
<dbReference type="eggNOG" id="ENOG50325P0">
    <property type="taxonomic scope" value="Bacteria"/>
</dbReference>
<proteinExistence type="predicted"/>
<dbReference type="AlphaFoldDB" id="A0A081CVI0"/>
<evidence type="ECO:0000313" key="2">
    <source>
        <dbReference type="Proteomes" id="UP000028701"/>
    </source>
</evidence>
<reference evidence="1 2" key="1">
    <citation type="submission" date="2014-08" db="EMBL/GenBank/DDBJ databases">
        <title>Whole genome shotgun sequence of Rhizobium rubi NBRC 13261.</title>
        <authorList>
            <person name="Katano-Makiyama Y."/>
            <person name="Hosoyama A."/>
            <person name="Hashimoto M."/>
            <person name="Hosoyama Y."/>
            <person name="Noguchi M."/>
            <person name="Tsuchikane K."/>
            <person name="Uohara A."/>
            <person name="Ohji S."/>
            <person name="Ichikawa N."/>
            <person name="Kimura A."/>
            <person name="Yamazoe A."/>
            <person name="Fujita N."/>
        </authorList>
    </citation>
    <scope>NUCLEOTIDE SEQUENCE [LARGE SCALE GENOMIC DNA]</scope>
    <source>
        <strain evidence="1 2">NBRC 13261</strain>
    </source>
</reference>